<keyword evidence="2 4" id="KW-1133">Transmembrane helix</keyword>
<dbReference type="AlphaFoldDB" id="A0A7W6DII0"/>
<feature type="transmembrane region" description="Helical" evidence="4">
    <location>
        <begin position="21"/>
        <end position="42"/>
    </location>
</feature>
<feature type="transmembrane region" description="Helical" evidence="4">
    <location>
        <begin position="257"/>
        <end position="275"/>
    </location>
</feature>
<dbReference type="InterPro" id="IPR036259">
    <property type="entry name" value="MFS_trans_sf"/>
</dbReference>
<evidence type="ECO:0000256" key="4">
    <source>
        <dbReference type="SAM" id="Phobius"/>
    </source>
</evidence>
<accession>A0A7W6DII0</accession>
<keyword evidence="6" id="KW-1185">Reference proteome</keyword>
<dbReference type="SUPFAM" id="SSF103473">
    <property type="entry name" value="MFS general substrate transporter"/>
    <property type="match status" value="1"/>
</dbReference>
<name>A0A7W6DII0_9SPHN</name>
<evidence type="ECO:0000313" key="6">
    <source>
        <dbReference type="Proteomes" id="UP000552757"/>
    </source>
</evidence>
<dbReference type="Gene3D" id="1.20.1250.20">
    <property type="entry name" value="MFS general substrate transporter like domains"/>
    <property type="match status" value="1"/>
</dbReference>
<proteinExistence type="predicted"/>
<organism evidence="5 6">
    <name type="scientific">Sphingobium fontiphilum</name>
    <dbReference type="NCBI Taxonomy" id="944425"/>
    <lineage>
        <taxon>Bacteria</taxon>
        <taxon>Pseudomonadati</taxon>
        <taxon>Pseudomonadota</taxon>
        <taxon>Alphaproteobacteria</taxon>
        <taxon>Sphingomonadales</taxon>
        <taxon>Sphingomonadaceae</taxon>
        <taxon>Sphingobium</taxon>
    </lineage>
</organism>
<evidence type="ECO:0000256" key="3">
    <source>
        <dbReference type="ARBA" id="ARBA00023136"/>
    </source>
</evidence>
<keyword evidence="3 4" id="KW-0472">Membrane</keyword>
<feature type="transmembrane region" description="Helical" evidence="4">
    <location>
        <begin position="118"/>
        <end position="139"/>
    </location>
</feature>
<feature type="transmembrane region" description="Helical" evidence="4">
    <location>
        <begin position="62"/>
        <end position="84"/>
    </location>
</feature>
<evidence type="ECO:0000313" key="5">
    <source>
        <dbReference type="EMBL" id="MBB3983244.1"/>
    </source>
</evidence>
<comment type="caution">
    <text evidence="5">The sequence shown here is derived from an EMBL/GenBank/DDBJ whole genome shotgun (WGS) entry which is preliminary data.</text>
</comment>
<dbReference type="EMBL" id="JACIEB010000007">
    <property type="protein sequence ID" value="MBB3983244.1"/>
    <property type="molecule type" value="Genomic_DNA"/>
</dbReference>
<sequence>MNEPGRRDEGDGEKETAFRSPILLQFAVAAAAAGQTAILAFLPSLVDEGPVPLSLRAHDFHVASLSAAHPLAALLFAPLWGWLADRMDYRVLLRAALILLAFALAPVGVVALPTLYLLRALAGMSAAAIIPLALLSTSFAGGGRAERAMHFTWLTAFVFLGDLSAPLLAEVSGAVFPRAPLLMLSVAVAMIAVLMLVAPLPVRGAARPGSGGDGEAQSLPTTSILLLVTVVGGGGLAAMHVSLLVTRVEASLNREAIAWMLSLCGLAMLAAQLFHTRVPWLVTAPRLLACLTLGLLAAALFVFPYASSMIVIAGLIVAAGWSSASLRLVTSFWISGPTLPSGWKLGLQHAAASIGQALAPLAIALADPGEQSLILIGIGWMSILLLVALPLVWRRRPGSTNATV</sequence>
<dbReference type="Pfam" id="PF07690">
    <property type="entry name" value="MFS_1"/>
    <property type="match status" value="1"/>
</dbReference>
<feature type="transmembrane region" description="Helical" evidence="4">
    <location>
        <begin position="91"/>
        <end position="112"/>
    </location>
</feature>
<reference evidence="5 6" key="1">
    <citation type="submission" date="2020-08" db="EMBL/GenBank/DDBJ databases">
        <title>Genomic Encyclopedia of Type Strains, Phase IV (KMG-IV): sequencing the most valuable type-strain genomes for metagenomic binning, comparative biology and taxonomic classification.</title>
        <authorList>
            <person name="Goeker M."/>
        </authorList>
    </citation>
    <scope>NUCLEOTIDE SEQUENCE [LARGE SCALE GENOMIC DNA]</scope>
    <source>
        <strain evidence="5 6">DSM 29348</strain>
    </source>
</reference>
<dbReference type="GO" id="GO:0022857">
    <property type="term" value="F:transmembrane transporter activity"/>
    <property type="evidence" value="ECO:0007669"/>
    <property type="project" value="InterPro"/>
</dbReference>
<keyword evidence="1 4" id="KW-0812">Transmembrane</keyword>
<feature type="transmembrane region" description="Helical" evidence="4">
    <location>
        <begin position="181"/>
        <end position="202"/>
    </location>
</feature>
<dbReference type="RefSeq" id="WP_021244003.1">
    <property type="nucleotide sequence ID" value="NZ_JACIEB010000007.1"/>
</dbReference>
<feature type="transmembrane region" description="Helical" evidence="4">
    <location>
        <begin position="223"/>
        <end position="245"/>
    </location>
</feature>
<protein>
    <submittedName>
        <fullName evidence="5">MFS family permease</fullName>
    </submittedName>
</protein>
<evidence type="ECO:0000256" key="2">
    <source>
        <dbReference type="ARBA" id="ARBA00022989"/>
    </source>
</evidence>
<feature type="transmembrane region" description="Helical" evidence="4">
    <location>
        <begin position="372"/>
        <end position="393"/>
    </location>
</feature>
<evidence type="ECO:0000256" key="1">
    <source>
        <dbReference type="ARBA" id="ARBA00022692"/>
    </source>
</evidence>
<dbReference type="Proteomes" id="UP000552757">
    <property type="component" value="Unassembled WGS sequence"/>
</dbReference>
<feature type="transmembrane region" description="Helical" evidence="4">
    <location>
        <begin position="287"/>
        <end position="306"/>
    </location>
</feature>
<dbReference type="InterPro" id="IPR011701">
    <property type="entry name" value="MFS"/>
</dbReference>
<feature type="transmembrane region" description="Helical" evidence="4">
    <location>
        <begin position="151"/>
        <end position="169"/>
    </location>
</feature>
<gene>
    <name evidence="5" type="ORF">GGR44_002931</name>
</gene>